<dbReference type="RefSeq" id="WP_109689573.1">
    <property type="nucleotide sequence ID" value="NZ_QGGL01000009.1"/>
</dbReference>
<organism evidence="1 2">
    <name type="scientific">Tumebacillus permanentifrigoris</name>
    <dbReference type="NCBI Taxonomy" id="378543"/>
    <lineage>
        <taxon>Bacteria</taxon>
        <taxon>Bacillati</taxon>
        <taxon>Bacillota</taxon>
        <taxon>Bacilli</taxon>
        <taxon>Bacillales</taxon>
        <taxon>Alicyclobacillaceae</taxon>
        <taxon>Tumebacillus</taxon>
    </lineage>
</organism>
<dbReference type="AlphaFoldDB" id="A0A316D8P0"/>
<evidence type="ECO:0000313" key="1">
    <source>
        <dbReference type="EMBL" id="PWK12840.1"/>
    </source>
</evidence>
<name>A0A316D8P0_9BACL</name>
<dbReference type="SUPFAM" id="SSF64182">
    <property type="entry name" value="DHH phosphoesterases"/>
    <property type="match status" value="1"/>
</dbReference>
<evidence type="ECO:0000313" key="2">
    <source>
        <dbReference type="Proteomes" id="UP000245634"/>
    </source>
</evidence>
<accession>A0A316D8P0</accession>
<dbReference type="GO" id="GO:0016787">
    <property type="term" value="F:hydrolase activity"/>
    <property type="evidence" value="ECO:0007669"/>
    <property type="project" value="UniProtKB-KW"/>
</dbReference>
<dbReference type="InterPro" id="IPR038763">
    <property type="entry name" value="DHH_sf"/>
</dbReference>
<proteinExistence type="predicted"/>
<sequence length="305" mass="34412">MRLITRSDFDGLVCAMLFKKMGMIEEMKFVHPKDMQDGLIEVSEDDILANVPYVPGCGLWFDHHASELLRMGEQVKFKGETRIAPSAARVVYEYYGGRDKFGSELDDIMAGVDKADSAQFSADDILNPTGWDLLSFIMDARTGLGRYRDYSISNYQLMEDLVDYCAHMSITEIMELPDVKERVARYFELDREFREMLLKHTRTDGNVIITDLRGEETIYPGNRFMVYALFPEQNISIWAIDGRAKQNVVFACGHSIITRTSQTDVGALMLKNGGGGHKPAGTCQVPYAEADRVLQELIDTMKANG</sequence>
<gene>
    <name evidence="1" type="ORF">C7459_109202</name>
</gene>
<keyword evidence="1" id="KW-0378">Hydrolase</keyword>
<protein>
    <submittedName>
        <fullName evidence="1">NanoRNase/pAp phosphatase (C-di-AMP/oligoRNAs hydrolase)</fullName>
    </submittedName>
</protein>
<dbReference type="EMBL" id="QGGL01000009">
    <property type="protein sequence ID" value="PWK12840.1"/>
    <property type="molecule type" value="Genomic_DNA"/>
</dbReference>
<dbReference type="Proteomes" id="UP000245634">
    <property type="component" value="Unassembled WGS sequence"/>
</dbReference>
<keyword evidence="2" id="KW-1185">Reference proteome</keyword>
<dbReference type="InterPro" id="IPR016877">
    <property type="entry name" value="UCP028235"/>
</dbReference>
<reference evidence="1 2" key="1">
    <citation type="submission" date="2018-05" db="EMBL/GenBank/DDBJ databases">
        <title>Genomic Encyclopedia of Type Strains, Phase IV (KMG-IV): sequencing the most valuable type-strain genomes for metagenomic binning, comparative biology and taxonomic classification.</title>
        <authorList>
            <person name="Goeker M."/>
        </authorList>
    </citation>
    <scope>NUCLEOTIDE SEQUENCE [LARGE SCALE GENOMIC DNA]</scope>
    <source>
        <strain evidence="1 2">DSM 18773</strain>
    </source>
</reference>
<dbReference type="OrthoDB" id="105221at2"/>
<comment type="caution">
    <text evidence="1">The sequence shown here is derived from an EMBL/GenBank/DDBJ whole genome shotgun (WGS) entry which is preliminary data.</text>
</comment>
<dbReference type="PIRSF" id="PIRSF028235">
    <property type="entry name" value="UCP028235"/>
    <property type="match status" value="1"/>
</dbReference>